<evidence type="ECO:0000256" key="3">
    <source>
        <dbReference type="ARBA" id="ARBA00023237"/>
    </source>
</evidence>
<protein>
    <submittedName>
        <fullName evidence="5">TonB-dependent receptor</fullName>
    </submittedName>
</protein>
<evidence type="ECO:0000256" key="2">
    <source>
        <dbReference type="ARBA" id="ARBA00023136"/>
    </source>
</evidence>
<dbReference type="GO" id="GO:0009279">
    <property type="term" value="C:cell outer membrane"/>
    <property type="evidence" value="ECO:0007669"/>
    <property type="project" value="UniProtKB-SubCell"/>
</dbReference>
<dbReference type="InterPro" id="IPR036942">
    <property type="entry name" value="Beta-barrel_TonB_sf"/>
</dbReference>
<dbReference type="Pfam" id="PF13620">
    <property type="entry name" value="CarboxypepD_reg"/>
    <property type="match status" value="1"/>
</dbReference>
<dbReference type="EMBL" id="VCEJ01000005">
    <property type="protein sequence ID" value="TLU99513.1"/>
    <property type="molecule type" value="Genomic_DNA"/>
</dbReference>
<evidence type="ECO:0000256" key="1">
    <source>
        <dbReference type="ARBA" id="ARBA00004442"/>
    </source>
</evidence>
<dbReference type="OrthoDB" id="9804995at2"/>
<dbReference type="Proteomes" id="UP000306402">
    <property type="component" value="Unassembled WGS sequence"/>
</dbReference>
<keyword evidence="6" id="KW-1185">Reference proteome</keyword>
<gene>
    <name evidence="5" type="ORF">FEN17_23435</name>
</gene>
<keyword evidence="2" id="KW-0472">Membrane</keyword>
<proteinExistence type="predicted"/>
<sequence length="770" mass="85379">MLRILPFLLLLFTSSFAQNLSSTIRGTVRDADTGSPLVGATVRITPGNEGNITGPDGTFRFVSLEPGRYQLTISYVGFKTVHIPEILLESGKESINQVRLAPSGTDLQEATVSGAQSVAVNSVQPITIEQTYRYAATYMDPARVATSFPGVAAANDQANSLVVRGNSPNTLQWRLEGVEIVNPNHLSNAGTFSDQPTSTGGGVNILSTQLLATSNFLAGPFPAQYGNVTGAVLDMNLRKGNDEKTEYTAQASLLGLDLAVEGPFSKKSKASYLINYRYSFTGLLGVLGVKFGGEDIRFQDLSFNLNFPTAKGGKFTVFGMGGVSSNTFEPEKDTLTWEVEKDRQNILYKNKMMASGFTYEQPLSSKASIRTVVAGSVLNASRVAYLVDKTTFDRSELLSNSDLINGKISFNTTLNYRFNVRHKLKIGTFLTYNKYETPSYSARDPLKSWVVQPFVAWTYQIAPNVIAEAGLHAMISKLQAPAAKTNILPEPRASVKWQLNPTTQISASYGLHSQLQNSSLYTTRLYDIEPYSNSGLTPTRSSQVVVGFQKFFNKSNSLKIEAYWQHLFDVPVGAGLRDNYSAVNIIEEPVGEFLKNQGTARNYGVEVSYQKFLTNNFYMLVSGSLYDATYVDYLGQRHASRFDGKHTFSLTSGKEFKTFNQTMWGVNVKALWIGGFREKPIDAEYSQKLGYTIYEAQSSYTVKLKDYFRPDLRIYRKKSKAKYSTTLALDLQNVAGIKNQAYRYYDSVKRSIVTQNQLGLIPVLSYRVEF</sequence>
<comment type="caution">
    <text evidence="5">The sequence shown here is derived from an EMBL/GenBank/DDBJ whole genome shotgun (WGS) entry which is preliminary data.</text>
</comment>
<feature type="signal peptide" evidence="4">
    <location>
        <begin position="1"/>
        <end position="17"/>
    </location>
</feature>
<comment type="subcellular location">
    <subcellularLocation>
        <location evidence="1">Cell outer membrane</location>
    </subcellularLocation>
</comment>
<organism evidence="5 6">
    <name type="scientific">Dyadobacter luticola</name>
    <dbReference type="NCBI Taxonomy" id="1979387"/>
    <lineage>
        <taxon>Bacteria</taxon>
        <taxon>Pseudomonadati</taxon>
        <taxon>Bacteroidota</taxon>
        <taxon>Cytophagia</taxon>
        <taxon>Cytophagales</taxon>
        <taxon>Spirosomataceae</taxon>
        <taxon>Dyadobacter</taxon>
    </lineage>
</organism>
<dbReference type="InterPro" id="IPR008969">
    <property type="entry name" value="CarboxyPept-like_regulatory"/>
</dbReference>
<dbReference type="AlphaFoldDB" id="A0A5R9KTI3"/>
<feature type="chain" id="PRO_5024286671" evidence="4">
    <location>
        <begin position="18"/>
        <end position="770"/>
    </location>
</feature>
<evidence type="ECO:0000256" key="4">
    <source>
        <dbReference type="SAM" id="SignalP"/>
    </source>
</evidence>
<name>A0A5R9KTI3_9BACT</name>
<keyword evidence="3" id="KW-0998">Cell outer membrane</keyword>
<dbReference type="Gene3D" id="2.60.40.1120">
    <property type="entry name" value="Carboxypeptidase-like, regulatory domain"/>
    <property type="match status" value="1"/>
</dbReference>
<reference evidence="5 6" key="1">
    <citation type="submission" date="2019-05" db="EMBL/GenBank/DDBJ databases">
        <authorList>
            <person name="Qu J.-H."/>
        </authorList>
    </citation>
    <scope>NUCLEOTIDE SEQUENCE [LARGE SCALE GENOMIC DNA]</scope>
    <source>
        <strain evidence="5 6">T17</strain>
    </source>
</reference>
<evidence type="ECO:0000313" key="6">
    <source>
        <dbReference type="Proteomes" id="UP000306402"/>
    </source>
</evidence>
<dbReference type="RefSeq" id="WP_138367925.1">
    <property type="nucleotide sequence ID" value="NZ_VCEJ01000005.1"/>
</dbReference>
<keyword evidence="4" id="KW-0732">Signal</keyword>
<evidence type="ECO:0000313" key="5">
    <source>
        <dbReference type="EMBL" id="TLU99513.1"/>
    </source>
</evidence>
<keyword evidence="5" id="KW-0675">Receptor</keyword>
<accession>A0A5R9KTI3</accession>
<dbReference type="Gene3D" id="2.40.170.20">
    <property type="entry name" value="TonB-dependent receptor, beta-barrel domain"/>
    <property type="match status" value="1"/>
</dbReference>
<dbReference type="SUPFAM" id="SSF56935">
    <property type="entry name" value="Porins"/>
    <property type="match status" value="1"/>
</dbReference>
<dbReference type="SUPFAM" id="SSF49464">
    <property type="entry name" value="Carboxypeptidase regulatory domain-like"/>
    <property type="match status" value="1"/>
</dbReference>